<evidence type="ECO:0000313" key="1">
    <source>
        <dbReference type="EMBL" id="RZF40383.1"/>
    </source>
</evidence>
<dbReference type="PANTHER" id="PTHR34561:SF1">
    <property type="entry name" value="NADH DEHYDROGENASE [UBIQUINONE] 1 ALPHA SUBCOMPLEX ASSEMBLY FACTOR 8"/>
    <property type="match status" value="1"/>
</dbReference>
<dbReference type="GO" id="GO:0032981">
    <property type="term" value="P:mitochondrial respiratory chain complex I assembly"/>
    <property type="evidence" value="ECO:0007669"/>
    <property type="project" value="InterPro"/>
</dbReference>
<dbReference type="Proteomes" id="UP000291343">
    <property type="component" value="Unassembled WGS sequence"/>
</dbReference>
<keyword evidence="3" id="KW-1185">Reference proteome</keyword>
<dbReference type="PANTHER" id="PTHR34561">
    <property type="entry name" value="NADH DEHYDROGENASE [UBIQUINONE] 1 ALPHA SUBCOMPLEX ASSEMBLY FACTOR 8"/>
    <property type="match status" value="1"/>
</dbReference>
<dbReference type="EMBL" id="QKKF02004878">
    <property type="protein sequence ID" value="RZF47068.1"/>
    <property type="molecule type" value="Genomic_DNA"/>
</dbReference>
<protein>
    <recommendedName>
        <fullName evidence="4">IMS import disulfide relay-system CHCH-CHCH-like Cx9C domain-containing protein</fullName>
    </recommendedName>
</protein>
<dbReference type="GO" id="GO:0005739">
    <property type="term" value="C:mitochondrion"/>
    <property type="evidence" value="ECO:0007669"/>
    <property type="project" value="InterPro"/>
</dbReference>
<evidence type="ECO:0000313" key="2">
    <source>
        <dbReference type="EMBL" id="RZF47068.1"/>
    </source>
</evidence>
<proteinExistence type="predicted"/>
<comment type="caution">
    <text evidence="2">The sequence shown here is derived from an EMBL/GenBank/DDBJ whole genome shotgun (WGS) entry which is preliminary data.</text>
</comment>
<dbReference type="OrthoDB" id="3821113at2759"/>
<accession>A0A482XNU8</accession>
<reference evidence="2 3" key="1">
    <citation type="journal article" date="2017" name="Gigascience">
        <title>Genome sequence of the small brown planthopper, Laodelphax striatellus.</title>
        <authorList>
            <person name="Zhu J."/>
            <person name="Jiang F."/>
            <person name="Wang X."/>
            <person name="Yang P."/>
            <person name="Bao Y."/>
            <person name="Zhao W."/>
            <person name="Wang W."/>
            <person name="Lu H."/>
            <person name="Wang Q."/>
            <person name="Cui N."/>
            <person name="Li J."/>
            <person name="Chen X."/>
            <person name="Luo L."/>
            <person name="Yu J."/>
            <person name="Kang L."/>
            <person name="Cui F."/>
        </authorList>
    </citation>
    <scope>NUCLEOTIDE SEQUENCE [LARGE SCALE GENOMIC DNA]</scope>
    <source>
        <strain evidence="2">Lst14</strain>
        <tissue evidence="2">Whole body</tissue>
    </source>
</reference>
<dbReference type="InParanoid" id="A0A482XNU8"/>
<evidence type="ECO:0008006" key="4">
    <source>
        <dbReference type="Google" id="ProtNLM"/>
    </source>
</evidence>
<dbReference type="EMBL" id="QKKF02018494">
    <property type="protein sequence ID" value="RZF40383.1"/>
    <property type="molecule type" value="Genomic_DNA"/>
</dbReference>
<dbReference type="AlphaFoldDB" id="A0A482XNU8"/>
<dbReference type="SMR" id="A0A482XNU8"/>
<dbReference type="InterPro" id="IPR034595">
    <property type="entry name" value="NDUFAF8"/>
</dbReference>
<reference evidence="2" key="2">
    <citation type="submission" date="2019-02" db="EMBL/GenBank/DDBJ databases">
        <authorList>
            <person name="Zhu J."/>
            <person name="Jiang F."/>
            <person name="Wang X."/>
            <person name="Yang P."/>
            <person name="Bao Y."/>
            <person name="Zhao W."/>
            <person name="Wang W."/>
            <person name="Lu H."/>
            <person name="Wang Q."/>
            <person name="Cui N."/>
            <person name="Li J."/>
            <person name="Chen X."/>
            <person name="Luo L."/>
            <person name="Yu J."/>
            <person name="Kang L."/>
            <person name="Cui F."/>
        </authorList>
    </citation>
    <scope>NUCLEOTIDE SEQUENCE</scope>
    <source>
        <strain evidence="2">Lst14</strain>
        <tissue evidence="2">Whole body</tissue>
    </source>
</reference>
<dbReference type="FunCoup" id="A0A482XNU8">
    <property type="interactions" value="26"/>
</dbReference>
<organism evidence="2 3">
    <name type="scientific">Laodelphax striatellus</name>
    <name type="common">Small brown planthopper</name>
    <name type="synonym">Delphax striatella</name>
    <dbReference type="NCBI Taxonomy" id="195883"/>
    <lineage>
        <taxon>Eukaryota</taxon>
        <taxon>Metazoa</taxon>
        <taxon>Ecdysozoa</taxon>
        <taxon>Arthropoda</taxon>
        <taxon>Hexapoda</taxon>
        <taxon>Insecta</taxon>
        <taxon>Pterygota</taxon>
        <taxon>Neoptera</taxon>
        <taxon>Paraneoptera</taxon>
        <taxon>Hemiptera</taxon>
        <taxon>Auchenorrhyncha</taxon>
        <taxon>Fulgoroidea</taxon>
        <taxon>Delphacidae</taxon>
        <taxon>Criomorphinae</taxon>
        <taxon>Laodelphax</taxon>
    </lineage>
</organism>
<sequence>MEAVNKARARYLKFPKLLLECRGEATAYAACVSAAQDNIAKDQCRKDFEHFVACLRRAAAKLGTRI</sequence>
<gene>
    <name evidence="1" type="ORF">LSTR_LSTR008813</name>
    <name evidence="2" type="ORF">LSTR_LSTR016877</name>
</gene>
<evidence type="ECO:0000313" key="3">
    <source>
        <dbReference type="Proteomes" id="UP000291343"/>
    </source>
</evidence>
<name>A0A482XNU8_LAOST</name>